<dbReference type="CDD" id="cd12087">
    <property type="entry name" value="TM_EGFR-like"/>
    <property type="match status" value="1"/>
</dbReference>
<keyword evidence="3" id="KW-1185">Reference proteome</keyword>
<dbReference type="Proteomes" id="UP001208570">
    <property type="component" value="Unassembled WGS sequence"/>
</dbReference>
<sequence>MSRCNDVTFAWIEYRLSGTQRWFKGDCDINSTRLTLPPFGEGMFEVRVTVQNDGGISSSSNVKYIKIKNSPSFSTYYITVIVILLGIIVTLAVFFWKSRRQQIKQTPSKNIQDLSQLEPRMPSAGISVNMVDDNSQVILSDETVQYEPVSQNTSTNQKPVDVDVAGICLHEHQQPASYSELENNDITHYEDIKGHIPEETAQNTYEGLSDEVKAVYENRMMNGPYAELKK</sequence>
<dbReference type="EMBL" id="JAODUP010000229">
    <property type="protein sequence ID" value="KAK2155850.1"/>
    <property type="molecule type" value="Genomic_DNA"/>
</dbReference>
<gene>
    <name evidence="2" type="ORF">LSH36_229g00027</name>
</gene>
<proteinExistence type="predicted"/>
<evidence type="ECO:0000313" key="2">
    <source>
        <dbReference type="EMBL" id="KAK2155850.1"/>
    </source>
</evidence>
<evidence type="ECO:0000313" key="3">
    <source>
        <dbReference type="Proteomes" id="UP001208570"/>
    </source>
</evidence>
<evidence type="ECO:0000256" key="1">
    <source>
        <dbReference type="SAM" id="Phobius"/>
    </source>
</evidence>
<feature type="transmembrane region" description="Helical" evidence="1">
    <location>
        <begin position="76"/>
        <end position="96"/>
    </location>
</feature>
<keyword evidence="1" id="KW-1133">Transmembrane helix</keyword>
<keyword evidence="1" id="KW-0812">Transmembrane</keyword>
<organism evidence="2 3">
    <name type="scientific">Paralvinella palmiformis</name>
    <dbReference type="NCBI Taxonomy" id="53620"/>
    <lineage>
        <taxon>Eukaryota</taxon>
        <taxon>Metazoa</taxon>
        <taxon>Spiralia</taxon>
        <taxon>Lophotrochozoa</taxon>
        <taxon>Annelida</taxon>
        <taxon>Polychaeta</taxon>
        <taxon>Sedentaria</taxon>
        <taxon>Canalipalpata</taxon>
        <taxon>Terebellida</taxon>
        <taxon>Terebelliformia</taxon>
        <taxon>Alvinellidae</taxon>
        <taxon>Paralvinella</taxon>
    </lineage>
</organism>
<dbReference type="AlphaFoldDB" id="A0AAD9JPQ9"/>
<keyword evidence="1" id="KW-0472">Membrane</keyword>
<accession>A0AAD9JPQ9</accession>
<comment type="caution">
    <text evidence="2">The sequence shown here is derived from an EMBL/GenBank/DDBJ whole genome shotgun (WGS) entry which is preliminary data.</text>
</comment>
<name>A0AAD9JPQ9_9ANNE</name>
<protein>
    <submittedName>
        <fullName evidence="2">Uncharacterized protein</fullName>
    </submittedName>
</protein>
<reference evidence="2" key="1">
    <citation type="journal article" date="2023" name="Mol. Biol. Evol.">
        <title>Third-Generation Sequencing Reveals the Adaptive Role of the Epigenome in Three Deep-Sea Polychaetes.</title>
        <authorList>
            <person name="Perez M."/>
            <person name="Aroh O."/>
            <person name="Sun Y."/>
            <person name="Lan Y."/>
            <person name="Juniper S.K."/>
            <person name="Young C.R."/>
            <person name="Angers B."/>
            <person name="Qian P.Y."/>
        </authorList>
    </citation>
    <scope>NUCLEOTIDE SEQUENCE</scope>
    <source>
        <strain evidence="2">P08H-3</strain>
    </source>
</reference>